<evidence type="ECO:0008006" key="7">
    <source>
        <dbReference type="Google" id="ProtNLM"/>
    </source>
</evidence>
<comment type="caution">
    <text evidence="4">The sequence shown here is derived from an EMBL/GenBank/DDBJ whole genome shotgun (WGS) entry which is preliminary data.</text>
</comment>
<name>A0A5C8I8C6_9MICO</name>
<keyword evidence="6" id="KW-1185">Reference proteome</keyword>
<dbReference type="Proteomes" id="UP000321949">
    <property type="component" value="Unassembled WGS sequence"/>
</dbReference>
<organism evidence="4 6">
    <name type="scientific">Microbacterium saccharophilum</name>
    <dbReference type="NCBI Taxonomy" id="1213358"/>
    <lineage>
        <taxon>Bacteria</taxon>
        <taxon>Bacillati</taxon>
        <taxon>Actinomycetota</taxon>
        <taxon>Actinomycetes</taxon>
        <taxon>Micrococcales</taxon>
        <taxon>Microbacteriaceae</taxon>
        <taxon>Microbacterium</taxon>
    </lineage>
</organism>
<dbReference type="Proteomes" id="UP000198702">
    <property type="component" value="Unassembled WGS sequence"/>
</dbReference>
<evidence type="ECO:0000313" key="6">
    <source>
        <dbReference type="Proteomes" id="UP000321949"/>
    </source>
</evidence>
<gene>
    <name evidence="4" type="ORF">FVP74_04645</name>
    <name evidence="3" type="ORF">SAMN04487751_2419</name>
</gene>
<evidence type="ECO:0000313" key="4">
    <source>
        <dbReference type="EMBL" id="TXK15676.1"/>
    </source>
</evidence>
<sequence length="440" mass="48067">MAGGIWGRRKREQEELQAKIAELGRRADSALVAADERLRTTADELLYAEIELGRDATSELRAAVAAVREHLGEAFHLNQLNHDEIPDTTEELRTRNERIIQLCDWAQELLDDRTEALAEPIARARRAPEIIAGIRRDVERLSARLPQAEETVARLQQRYSPAALRKISGNPVEARQLLEFAIHGSDVSEVRRESGQREQANIALETAIEAVRRATTLLESVDQFEVEALRAASTLTAIVDDSRQDIVDARDLAGVPAVAAATTALEKALDAFSTTADKPDPFTELTRLREANTALDLAVAKARERAARPVPPESHVRHAIDDADRQLGVARSVISGHRGWIGADARTRLAEAERIRLELAPFIGAPIHEDLREQALADARRCGMLAAEALQLAQRDIDSSRPNDGGWGQSGGRGQRGGPDIMGGLLGGLVIGSLLDGMFD</sequence>
<reference evidence="4 6" key="2">
    <citation type="submission" date="2019-08" db="EMBL/GenBank/DDBJ databases">
        <authorList>
            <person name="Dong K."/>
        </authorList>
    </citation>
    <scope>NUCLEOTIDE SEQUENCE [LARGE SCALE GENOMIC DNA]</scope>
    <source>
        <strain evidence="4 6">K-1</strain>
    </source>
</reference>
<dbReference type="EMBL" id="FOQZ01000004">
    <property type="protein sequence ID" value="SFI63683.1"/>
    <property type="molecule type" value="Genomic_DNA"/>
</dbReference>
<feature type="compositionally biased region" description="Gly residues" evidence="2">
    <location>
        <begin position="405"/>
        <end position="418"/>
    </location>
</feature>
<reference evidence="3 5" key="1">
    <citation type="submission" date="2016-10" db="EMBL/GenBank/DDBJ databases">
        <authorList>
            <person name="Varghese N."/>
            <person name="Submissions S."/>
        </authorList>
    </citation>
    <scope>NUCLEOTIDE SEQUENCE [LARGE SCALE GENOMIC DNA]</scope>
    <source>
        <strain evidence="3 5">UNC380MFSha3.1</strain>
    </source>
</reference>
<feature type="coiled-coil region" evidence="1">
    <location>
        <begin position="131"/>
        <end position="158"/>
    </location>
</feature>
<keyword evidence="1" id="KW-0175">Coiled coil</keyword>
<protein>
    <recommendedName>
        <fullName evidence="7">TPM domain-containing protein</fullName>
    </recommendedName>
</protein>
<evidence type="ECO:0000313" key="3">
    <source>
        <dbReference type="EMBL" id="SFI63683.1"/>
    </source>
</evidence>
<feature type="region of interest" description="Disordered" evidence="2">
    <location>
        <begin position="395"/>
        <end position="418"/>
    </location>
</feature>
<dbReference type="RefSeq" id="WP_028496750.1">
    <property type="nucleotide sequence ID" value="NZ_BKAH01000005.1"/>
</dbReference>
<accession>A0A5C8I8C6</accession>
<dbReference type="OrthoDB" id="5105562at2"/>
<evidence type="ECO:0000256" key="1">
    <source>
        <dbReference type="SAM" id="Coils"/>
    </source>
</evidence>
<evidence type="ECO:0000313" key="5">
    <source>
        <dbReference type="Proteomes" id="UP000198702"/>
    </source>
</evidence>
<dbReference type="AlphaFoldDB" id="A0A5C8I8C6"/>
<dbReference type="EMBL" id="VRSX01000001">
    <property type="protein sequence ID" value="TXK15676.1"/>
    <property type="molecule type" value="Genomic_DNA"/>
</dbReference>
<evidence type="ECO:0000256" key="2">
    <source>
        <dbReference type="SAM" id="MobiDB-lite"/>
    </source>
</evidence>
<proteinExistence type="predicted"/>